<feature type="compositionally biased region" description="Polar residues" evidence="2">
    <location>
        <begin position="130"/>
        <end position="144"/>
    </location>
</feature>
<proteinExistence type="predicted"/>
<feature type="compositionally biased region" description="Polar residues" evidence="2">
    <location>
        <begin position="945"/>
        <end position="961"/>
    </location>
</feature>
<feature type="region of interest" description="Disordered" evidence="2">
    <location>
        <begin position="943"/>
        <end position="968"/>
    </location>
</feature>
<feature type="region of interest" description="Disordered" evidence="2">
    <location>
        <begin position="268"/>
        <end position="318"/>
    </location>
</feature>
<feature type="compositionally biased region" description="Basic and acidic residues" evidence="2">
    <location>
        <begin position="308"/>
        <end position="318"/>
    </location>
</feature>
<name>A0A1Y2EJK4_9PEZI</name>
<feature type="region of interest" description="Disordered" evidence="2">
    <location>
        <begin position="1210"/>
        <end position="1256"/>
    </location>
</feature>
<feature type="compositionally biased region" description="Polar residues" evidence="2">
    <location>
        <begin position="151"/>
        <end position="179"/>
    </location>
</feature>
<keyword evidence="5" id="KW-1185">Reference proteome</keyword>
<feature type="region of interest" description="Disordered" evidence="2">
    <location>
        <begin position="122"/>
        <end position="215"/>
    </location>
</feature>
<feature type="compositionally biased region" description="Basic and acidic residues" evidence="2">
    <location>
        <begin position="1080"/>
        <end position="1104"/>
    </location>
</feature>
<feature type="region of interest" description="Disordered" evidence="2">
    <location>
        <begin position="1613"/>
        <end position="1640"/>
    </location>
</feature>
<sequence length="1640" mass="182711">MSRSIKARRRARRRHSSPLQELASLSDLQELLFEHMRSSSRGDETMSYNELVEHLTYAFLRYYPQQVAHVLDKTNEATNDAQKRVELTKALNQALEEVMDCRETKYGNYDPSRFMPIQKRCASPIGLDSGSGSTSEGTWDPNENSGEDQQYEQNNPLTESTPSTSSIRSGQEQQGSPQTPRHIGPPEPPMDYDQASSAELKDECGRRGLTKAGTKRDLARRLKAADDAYVTHDYDYPVWLVSALRLECAYSGLDDEGSRDTLIKRLQDHRDNGSDNTPPVLPDTSSPPPPEPTPLDTSRSNIRRGHRPGGDNRRPRRDWVWEEMPEQARLKWKRQRGMIERQNLLQRGIRYMDPETKEVTHINYEWYSPGMHGGFPGEMGLNPSDREPKQCHEPSFNDLTITNPAYWGDFYHEPWWFGDNNSKRRVDYDCDRKKRDAKNWARARRNMLDDRYVPLDKLMAFEPYTPDTINRAADDIKGRKRDLVPRDTQIIKNCKSRDILHRAWNYDRTPADLENRKDAYTPPPRSVFPEPLVPQPEGELAPMDDDDNNTPTGGKNPMDLDSDDHFAKPSSSGTVVFTPLPLQPTTSPSSGLFGNTIPEPEHVRRLFAHSPPRTDLFGTAPNDDDDVFKLTKTKVDRFSKKTDASSSEDNKTPLVSSSGSKKTGLVCPAGKKGIGGTPVQLPTPDSHTKFLSNINDKAAADEKLLSKLKEASKDPAKAMSILNNMLFSPSLSSSPPPSTSTWQVSRPDPKKEKFFQSFKDTDYLTPPPTERIKTPPTLSLKMWCKSLVSPMTLSEEDQERCFWQWCRPSSGDDTVVKSMAVGSTTGDLVTEYRAKYAKVPEQEKPKLEECHNEVVDYCLKWWANSLERDAEWAAKEAAEQERLAERRKSIEEMNKKLDGILQKQAKEMEEMKRVGEYLDKPKAEIMRKKSIQQQQPKCLDELAKPTTTTNGDEAVITSTEEPSGETRKMSFPPDLEVHTIEVHNQLYANLYKKPHGKSSTQGTQVVPPQSLTPSKDWAKLRDEALEAQDDGETVVAGCEDRKKSVEGMFPGVHVVGYTSKDGEQKDKKPKGDKSSTPGSKGEKPKTFKEQKVKERKSDRKKPRDNMSLSSSLSLDSRDEKPKISKEHRSKERKLKGDKPKSSGIAPSHPRKKDTSKTLSPIQKKDSGTTAKKPDDGSSGIFDIISSIIRWFGRDMPEKETLKLMEKTLPKKDADENIKKSRKKQNRTAAAAAVPVVQLTTSASSPPNKKSDTPAFDKMVEPLYLQSLVTETKRKFSDPDADMFGPSTKKADVETGIFGAELSSTALEPVGGPTDLFTGPESLLPADPDTNLNFGTAPSSSLGSTTEKTNVFGPCSSGTKRHEPISVGVHPSSDFRKRKRSIVSPSPQPKSKKPCSFESNVPPSVSVTNIFRPPSTTLSDIENFPSSFGKVPSSGTQTDGDGGTEYFGTTTGAGQRTESAPTGLTFPPQKSKDKSKDNDTSKHESRTEEKSSSSISRKKHQSQHPASSSSSPSQKATVDAAKTQPPTDNGMATIKASMKPQHESWASGPIPGINNAQPSSPSATNKRKYDSLFSAPEDDEVWRWDKQAAMQLQTDNKGKGWMSPRMKRVVTKTLKDVDKSRSLSALGKGSRSSHQGSAEAG</sequence>
<evidence type="ECO:0000256" key="1">
    <source>
        <dbReference type="SAM" id="Coils"/>
    </source>
</evidence>
<feature type="compositionally biased region" description="Polar residues" evidence="2">
    <location>
        <begin position="1629"/>
        <end position="1640"/>
    </location>
</feature>
<reference evidence="4 5" key="1">
    <citation type="submission" date="2016-07" db="EMBL/GenBank/DDBJ databases">
        <title>Pervasive Adenine N6-methylation of Active Genes in Fungi.</title>
        <authorList>
            <consortium name="DOE Joint Genome Institute"/>
            <person name="Mondo S.J."/>
            <person name="Dannebaum R.O."/>
            <person name="Kuo R.C."/>
            <person name="Labutti K."/>
            <person name="Haridas S."/>
            <person name="Kuo A."/>
            <person name="Salamov A."/>
            <person name="Ahrendt S.R."/>
            <person name="Lipzen A."/>
            <person name="Sullivan W."/>
            <person name="Andreopoulos W.B."/>
            <person name="Clum A."/>
            <person name="Lindquist E."/>
            <person name="Daum C."/>
            <person name="Ramamoorthy G.K."/>
            <person name="Gryganskyi A."/>
            <person name="Culley D."/>
            <person name="Magnuson J.K."/>
            <person name="James T.Y."/>
            <person name="O'Malley M.A."/>
            <person name="Stajich J.E."/>
            <person name="Spatafora J.W."/>
            <person name="Visel A."/>
            <person name="Grigoriev I.V."/>
        </authorList>
    </citation>
    <scope>NUCLEOTIDE SEQUENCE [LARGE SCALE GENOMIC DNA]</scope>
    <source>
        <strain evidence="4 5">CBS 129021</strain>
    </source>
</reference>
<dbReference type="EMBL" id="MCFJ01000001">
    <property type="protein sequence ID" value="ORY71743.1"/>
    <property type="molecule type" value="Genomic_DNA"/>
</dbReference>
<feature type="compositionally biased region" description="Polar residues" evidence="2">
    <location>
        <begin position="1329"/>
        <end position="1348"/>
    </location>
</feature>
<feature type="region of interest" description="Disordered" evidence="2">
    <location>
        <begin position="513"/>
        <end position="558"/>
    </location>
</feature>
<comment type="caution">
    <text evidence="4">The sequence shown here is derived from an EMBL/GenBank/DDBJ whole genome shotgun (WGS) entry which is preliminary data.</text>
</comment>
<dbReference type="Gene3D" id="1.10.720.30">
    <property type="entry name" value="SAP domain"/>
    <property type="match status" value="1"/>
</dbReference>
<feature type="compositionally biased region" description="Basic and acidic residues" evidence="2">
    <location>
        <begin position="1060"/>
        <end position="1073"/>
    </location>
</feature>
<feature type="compositionally biased region" description="Polar residues" evidence="2">
    <location>
        <begin position="1446"/>
        <end position="1461"/>
    </location>
</feature>
<gene>
    <name evidence="4" type="ORF">BCR38DRAFT_480231</name>
</gene>
<dbReference type="SUPFAM" id="SSF68906">
    <property type="entry name" value="SAP domain"/>
    <property type="match status" value="1"/>
</dbReference>
<feature type="compositionally biased region" description="Low complexity" evidence="2">
    <location>
        <begin position="1502"/>
        <end position="1515"/>
    </location>
</feature>
<feature type="compositionally biased region" description="Pro residues" evidence="2">
    <location>
        <begin position="279"/>
        <end position="293"/>
    </location>
</feature>
<feature type="compositionally biased region" description="Pro residues" evidence="2">
    <location>
        <begin position="521"/>
        <end position="534"/>
    </location>
</feature>
<feature type="compositionally biased region" description="Polar residues" evidence="2">
    <location>
        <begin position="997"/>
        <end position="1013"/>
    </location>
</feature>
<dbReference type="InterPro" id="IPR003034">
    <property type="entry name" value="SAP_dom"/>
</dbReference>
<feature type="compositionally biased region" description="Basic and acidic residues" evidence="2">
    <location>
        <begin position="638"/>
        <end position="651"/>
    </location>
</feature>
<organism evidence="4 5">
    <name type="scientific">Pseudomassariella vexata</name>
    <dbReference type="NCBI Taxonomy" id="1141098"/>
    <lineage>
        <taxon>Eukaryota</taxon>
        <taxon>Fungi</taxon>
        <taxon>Dikarya</taxon>
        <taxon>Ascomycota</taxon>
        <taxon>Pezizomycotina</taxon>
        <taxon>Sordariomycetes</taxon>
        <taxon>Xylariomycetidae</taxon>
        <taxon>Amphisphaeriales</taxon>
        <taxon>Pseudomassariaceae</taxon>
        <taxon>Pseudomassariella</taxon>
    </lineage>
</organism>
<evidence type="ECO:0000313" key="5">
    <source>
        <dbReference type="Proteomes" id="UP000193689"/>
    </source>
</evidence>
<keyword evidence="1" id="KW-0175">Coiled coil</keyword>
<dbReference type="InParanoid" id="A0A1Y2EJK4"/>
<feature type="compositionally biased region" description="Polar residues" evidence="2">
    <location>
        <begin position="1396"/>
        <end position="1425"/>
    </location>
</feature>
<evidence type="ECO:0000256" key="2">
    <source>
        <dbReference type="SAM" id="MobiDB-lite"/>
    </source>
</evidence>
<feature type="coiled-coil region" evidence="1">
    <location>
        <begin position="863"/>
        <end position="910"/>
    </location>
</feature>
<feature type="region of interest" description="Disordered" evidence="2">
    <location>
        <begin position="1307"/>
        <end position="1575"/>
    </location>
</feature>
<dbReference type="InterPro" id="IPR036361">
    <property type="entry name" value="SAP_dom_sf"/>
</dbReference>
<accession>A0A1Y2EJK4</accession>
<feature type="compositionally biased region" description="Basic and acidic residues" evidence="2">
    <location>
        <begin position="1115"/>
        <end position="1140"/>
    </location>
</feature>
<feature type="domain" description="SAP" evidence="3">
    <location>
        <begin position="192"/>
        <end position="226"/>
    </location>
</feature>
<dbReference type="Proteomes" id="UP000193689">
    <property type="component" value="Unassembled WGS sequence"/>
</dbReference>
<feature type="region of interest" description="Disordered" evidence="2">
    <location>
        <begin position="729"/>
        <end position="748"/>
    </location>
</feature>
<dbReference type="GeneID" id="63779466"/>
<feature type="compositionally biased region" description="Polar residues" evidence="2">
    <location>
        <begin position="1553"/>
        <end position="1563"/>
    </location>
</feature>
<evidence type="ECO:0000313" key="4">
    <source>
        <dbReference type="EMBL" id="ORY71743.1"/>
    </source>
</evidence>
<feature type="compositionally biased region" description="Polar residues" evidence="2">
    <location>
        <begin position="1237"/>
        <end position="1247"/>
    </location>
</feature>
<dbReference type="SMART" id="SM00513">
    <property type="entry name" value="SAP"/>
    <property type="match status" value="2"/>
</dbReference>
<dbReference type="RefSeq" id="XP_040721335.1">
    <property type="nucleotide sequence ID" value="XM_040863254.1"/>
</dbReference>
<feature type="compositionally biased region" description="Basic and acidic residues" evidence="2">
    <location>
        <begin position="1162"/>
        <end position="1175"/>
    </location>
</feature>
<dbReference type="PROSITE" id="PS50800">
    <property type="entry name" value="SAP"/>
    <property type="match status" value="1"/>
</dbReference>
<protein>
    <recommendedName>
        <fullName evidence="3">SAP domain-containing protein</fullName>
    </recommendedName>
</protein>
<feature type="region of interest" description="Disordered" evidence="2">
    <location>
        <begin position="993"/>
        <end position="1180"/>
    </location>
</feature>
<dbReference type="Pfam" id="PF02037">
    <property type="entry name" value="SAP"/>
    <property type="match status" value="1"/>
</dbReference>
<evidence type="ECO:0000259" key="3">
    <source>
        <dbReference type="PROSITE" id="PS50800"/>
    </source>
</evidence>
<feature type="region of interest" description="Disordered" evidence="2">
    <location>
        <begin position="638"/>
        <end position="682"/>
    </location>
</feature>
<feature type="compositionally biased region" description="Basic and acidic residues" evidence="2">
    <location>
        <begin position="1469"/>
        <end position="1490"/>
    </location>
</feature>